<dbReference type="GO" id="GO:0006096">
    <property type="term" value="P:glycolytic process"/>
    <property type="evidence" value="ECO:0007669"/>
    <property type="project" value="UniProtKB-KW"/>
</dbReference>
<comment type="similarity">
    <text evidence="3 9">Belongs to the phosphoglycerate mutase family. BPG-dependent PGAM subfamily.</text>
</comment>
<evidence type="ECO:0000256" key="1">
    <source>
        <dbReference type="ARBA" id="ARBA00000380"/>
    </source>
</evidence>
<dbReference type="Proteomes" id="UP001283361">
    <property type="component" value="Unassembled WGS sequence"/>
</dbReference>
<dbReference type="FunFam" id="3.40.50.1240:FF:000003">
    <property type="entry name" value="2,3-bisphosphoglycerate-dependent phosphoglycerate mutase"/>
    <property type="match status" value="1"/>
</dbReference>
<evidence type="ECO:0000256" key="4">
    <source>
        <dbReference type="ARBA" id="ARBA00023152"/>
    </source>
</evidence>
<keyword evidence="5 9" id="KW-0413">Isomerase</keyword>
<dbReference type="CDD" id="cd07067">
    <property type="entry name" value="HP_PGM_like"/>
    <property type="match status" value="1"/>
</dbReference>
<evidence type="ECO:0000256" key="2">
    <source>
        <dbReference type="ARBA" id="ARBA00000505"/>
    </source>
</evidence>
<name>A0AAE1A721_9GAST</name>
<feature type="active site" description="Tele-phosphohistidine intermediate" evidence="6">
    <location>
        <position position="12"/>
    </location>
</feature>
<dbReference type="GO" id="GO:0004619">
    <property type="term" value="F:phosphoglycerate mutase activity"/>
    <property type="evidence" value="ECO:0007669"/>
    <property type="project" value="UniProtKB-EC"/>
</dbReference>
<dbReference type="HAMAP" id="MF_01039">
    <property type="entry name" value="PGAM_GpmA"/>
    <property type="match status" value="1"/>
</dbReference>
<feature type="binding site" evidence="7">
    <location>
        <begin position="117"/>
        <end position="118"/>
    </location>
    <ligand>
        <name>substrate</name>
    </ligand>
</feature>
<dbReference type="AlphaFoldDB" id="A0AAE1A721"/>
<dbReference type="InterPro" id="IPR013078">
    <property type="entry name" value="His_Pase_superF_clade-1"/>
</dbReference>
<keyword evidence="11" id="KW-1185">Reference proteome</keyword>
<evidence type="ECO:0000256" key="5">
    <source>
        <dbReference type="ARBA" id="ARBA00023235"/>
    </source>
</evidence>
<sequence length="245" mass="27967">MATVCSVVLVRHGESEFNRDNIFTGWCDPDLTTKGQQEARDAGKILLEYGFEFDVAFTSVLKRAIKTLYFIQDELDCHWIPVTKTWRLNERHYGKLQGKNKEEIIKKYGHEQVQLWRRSIKVCPPPLDQTDKHWSGGDKRYRGLSHIPAGESIEDASKRSLPFWHKYIVPALKSGQRPLVCGHSNTLGSLIRKLDTSSKLDLSELYLPNALPLVLELDENFHPSKCQLLQHASGASLPKQRNCNS</sequence>
<dbReference type="EC" id="5.4.2.4" evidence="9"/>
<accession>A0AAE1A721</accession>
<feature type="binding site" evidence="7">
    <location>
        <position position="101"/>
    </location>
    <ligand>
        <name>substrate</name>
    </ligand>
</feature>
<dbReference type="SMART" id="SM00855">
    <property type="entry name" value="PGAM"/>
    <property type="match status" value="1"/>
</dbReference>
<dbReference type="SUPFAM" id="SSF53254">
    <property type="entry name" value="Phosphoglycerate mutase-like"/>
    <property type="match status" value="1"/>
</dbReference>
<feature type="binding site" evidence="7">
    <location>
        <position position="63"/>
    </location>
    <ligand>
        <name>substrate</name>
    </ligand>
</feature>
<comment type="catalytic activity">
    <reaction evidence="2 9">
        <text>(2R)-3-phospho-glyceroyl phosphate = (2R)-2,3-bisphosphoglycerate + H(+)</text>
        <dbReference type="Rhea" id="RHEA:17765"/>
        <dbReference type="ChEBI" id="CHEBI:15378"/>
        <dbReference type="ChEBI" id="CHEBI:57604"/>
        <dbReference type="ChEBI" id="CHEBI:58248"/>
        <dbReference type="EC" id="5.4.2.4"/>
    </reaction>
</comment>
<feature type="active site" description="Proton donor/acceptor" evidence="6">
    <location>
        <position position="90"/>
    </location>
</feature>
<dbReference type="InterPro" id="IPR029033">
    <property type="entry name" value="His_PPase_superfam"/>
</dbReference>
<dbReference type="Gene3D" id="3.40.50.1240">
    <property type="entry name" value="Phosphoglycerate mutase-like"/>
    <property type="match status" value="1"/>
</dbReference>
<reference evidence="10" key="1">
    <citation type="journal article" date="2023" name="G3 (Bethesda)">
        <title>A reference genome for the long-term kleptoplast-retaining sea slug Elysia crispata morphotype clarki.</title>
        <authorList>
            <person name="Eastman K.E."/>
            <person name="Pendleton A.L."/>
            <person name="Shaikh M.A."/>
            <person name="Suttiyut T."/>
            <person name="Ogas R."/>
            <person name="Tomko P."/>
            <person name="Gavelis G."/>
            <person name="Widhalm J.R."/>
            <person name="Wisecaver J.H."/>
        </authorList>
    </citation>
    <scope>NUCLEOTIDE SEQUENCE</scope>
    <source>
        <strain evidence="10">ECLA1</strain>
    </source>
</reference>
<dbReference type="EC" id="5.4.2.11" evidence="9"/>
<dbReference type="NCBIfam" id="TIGR01258">
    <property type="entry name" value="pgm_1"/>
    <property type="match status" value="1"/>
</dbReference>
<evidence type="ECO:0000256" key="3">
    <source>
        <dbReference type="ARBA" id="ARBA00006717"/>
    </source>
</evidence>
<evidence type="ECO:0000256" key="6">
    <source>
        <dbReference type="PIRSR" id="PIRSR613078-1"/>
    </source>
</evidence>
<keyword evidence="4 9" id="KW-0324">Glycolysis</keyword>
<evidence type="ECO:0000256" key="8">
    <source>
        <dbReference type="PIRSR" id="PIRSR613078-3"/>
    </source>
</evidence>
<evidence type="ECO:0000313" key="11">
    <source>
        <dbReference type="Proteomes" id="UP001283361"/>
    </source>
</evidence>
<evidence type="ECO:0000256" key="7">
    <source>
        <dbReference type="PIRSR" id="PIRSR613078-2"/>
    </source>
</evidence>
<dbReference type="InterPro" id="IPR001345">
    <property type="entry name" value="PG/BPGM_mutase_AS"/>
</dbReference>
<comment type="caution">
    <text evidence="10">The sequence shown here is derived from an EMBL/GenBank/DDBJ whole genome shotgun (WGS) entry which is preliminary data.</text>
</comment>
<proteinExistence type="inferred from homology"/>
<evidence type="ECO:0000313" key="10">
    <source>
        <dbReference type="EMBL" id="KAK3781676.1"/>
    </source>
</evidence>
<feature type="binding site" evidence="7">
    <location>
        <begin position="11"/>
        <end position="18"/>
    </location>
    <ligand>
        <name>substrate</name>
    </ligand>
</feature>
<dbReference type="InterPro" id="IPR005952">
    <property type="entry name" value="Phosphogly_mut1"/>
</dbReference>
<dbReference type="EMBL" id="JAWDGP010002612">
    <property type="protein sequence ID" value="KAK3781676.1"/>
    <property type="molecule type" value="Genomic_DNA"/>
</dbReference>
<gene>
    <name evidence="10" type="ORF">RRG08_043587</name>
</gene>
<protein>
    <recommendedName>
        <fullName evidence="9">Phosphoglycerate mutase</fullName>
        <ecNumber evidence="9">5.4.2.11</ecNumber>
        <ecNumber evidence="9">5.4.2.4</ecNumber>
    </recommendedName>
</protein>
<dbReference type="Pfam" id="PF00300">
    <property type="entry name" value="His_Phos_1"/>
    <property type="match status" value="1"/>
</dbReference>
<feature type="site" description="Transition state stabilizer" evidence="8">
    <location>
        <position position="183"/>
    </location>
</feature>
<evidence type="ECO:0000256" key="9">
    <source>
        <dbReference type="RuleBase" id="RU004511"/>
    </source>
</evidence>
<dbReference type="PANTHER" id="PTHR11931">
    <property type="entry name" value="PHOSPHOGLYCERATE MUTASE"/>
    <property type="match status" value="1"/>
</dbReference>
<dbReference type="PROSITE" id="PS00175">
    <property type="entry name" value="PG_MUTASE"/>
    <property type="match status" value="1"/>
</dbReference>
<dbReference type="GO" id="GO:0004082">
    <property type="term" value="F:bisphosphoglycerate mutase activity"/>
    <property type="evidence" value="ECO:0007669"/>
    <property type="project" value="UniProtKB-EC"/>
</dbReference>
<organism evidence="10 11">
    <name type="scientific">Elysia crispata</name>
    <name type="common">lettuce slug</name>
    <dbReference type="NCBI Taxonomy" id="231223"/>
    <lineage>
        <taxon>Eukaryota</taxon>
        <taxon>Metazoa</taxon>
        <taxon>Spiralia</taxon>
        <taxon>Lophotrochozoa</taxon>
        <taxon>Mollusca</taxon>
        <taxon>Gastropoda</taxon>
        <taxon>Heterobranchia</taxon>
        <taxon>Euthyneura</taxon>
        <taxon>Panpulmonata</taxon>
        <taxon>Sacoglossa</taxon>
        <taxon>Placobranchoidea</taxon>
        <taxon>Plakobranchidae</taxon>
        <taxon>Elysia</taxon>
    </lineage>
</organism>
<feature type="binding site" evidence="7">
    <location>
        <begin position="90"/>
        <end position="93"/>
    </location>
    <ligand>
        <name>substrate</name>
    </ligand>
</feature>
<feature type="binding site" evidence="7">
    <location>
        <begin position="24"/>
        <end position="25"/>
    </location>
    <ligand>
        <name>substrate</name>
    </ligand>
</feature>
<comment type="catalytic activity">
    <reaction evidence="1 9">
        <text>(2R)-2-phosphoglycerate = (2R)-3-phosphoglycerate</text>
        <dbReference type="Rhea" id="RHEA:15901"/>
        <dbReference type="ChEBI" id="CHEBI:58272"/>
        <dbReference type="ChEBI" id="CHEBI:58289"/>
        <dbReference type="EC" id="5.4.2.11"/>
    </reaction>
</comment>